<feature type="region of interest" description="Disordered" evidence="1">
    <location>
        <begin position="1"/>
        <end position="27"/>
    </location>
</feature>
<proteinExistence type="predicted"/>
<sequence length="411" mass="45379">MDRISGEMTGQIPPTQEGSDVDSSDQRARPISVQNENLNAIIQKLSVYLKAPPRGLVSTAPAGFDEALQGLGSSDSISRAFQSQGFWSWLAYFLATKDYDQFDGLSQTLSGIPPNILSEIAGHVSRVEVELSLIQRIEHTLWIARRGAQRRGQLRQAGIRDFPPEPSAIPSSLLEPDSRKRPRAQSLDRIDDPTGVTERPISHNMDMVSDILQEDTVDTVHYPTAGQPTEVLQTLNNTSRPMFNIDPRYNYAYPNASNIPSVFESDLGDMIVRNGYNASILVSIPPDPTQCRLVLDVEAPAVVPLAMKLYGAQIVEIEQQRAFRLPSGACMGIMGAAKLTRTKVRLWDELLGELVITGVRHSQEHLNEVMQGIVLSKCLSMEIPGAAGRPARISLTMDEFILVDIINKLWP</sequence>
<keyword evidence="3" id="KW-1185">Reference proteome</keyword>
<evidence type="ECO:0000313" key="3">
    <source>
        <dbReference type="Proteomes" id="UP000236664"/>
    </source>
</evidence>
<reference evidence="2 3" key="1">
    <citation type="submission" date="2017-06" db="EMBL/GenBank/DDBJ databases">
        <title>Genome of Fusarium nygamai isolate CS10214.</title>
        <authorList>
            <person name="Gardiner D.M."/>
            <person name="Obanor F."/>
            <person name="Kazan K."/>
        </authorList>
    </citation>
    <scope>NUCLEOTIDE SEQUENCE [LARGE SCALE GENOMIC DNA]</scope>
    <source>
        <strain evidence="2 3">CS10214</strain>
    </source>
</reference>
<dbReference type="AlphaFoldDB" id="A0A2K0WPU2"/>
<feature type="region of interest" description="Disordered" evidence="1">
    <location>
        <begin position="154"/>
        <end position="201"/>
    </location>
</feature>
<dbReference type="Proteomes" id="UP000236664">
    <property type="component" value="Unassembled WGS sequence"/>
</dbReference>
<dbReference type="OrthoDB" id="3499148at2759"/>
<accession>A0A2K0WPU2</accession>
<evidence type="ECO:0000313" key="2">
    <source>
        <dbReference type="EMBL" id="PNP84288.1"/>
    </source>
</evidence>
<evidence type="ECO:0000256" key="1">
    <source>
        <dbReference type="SAM" id="MobiDB-lite"/>
    </source>
</evidence>
<dbReference type="STRING" id="42673.A0A2K0WPU2"/>
<dbReference type="EMBL" id="MTQA01000043">
    <property type="protein sequence ID" value="PNP84288.1"/>
    <property type="molecule type" value="Genomic_DNA"/>
</dbReference>
<organism evidence="2 3">
    <name type="scientific">Gibberella nygamai</name>
    <name type="common">Bean root rot disease fungus</name>
    <name type="synonym">Fusarium nygamai</name>
    <dbReference type="NCBI Taxonomy" id="42673"/>
    <lineage>
        <taxon>Eukaryota</taxon>
        <taxon>Fungi</taxon>
        <taxon>Dikarya</taxon>
        <taxon>Ascomycota</taxon>
        <taxon>Pezizomycotina</taxon>
        <taxon>Sordariomycetes</taxon>
        <taxon>Hypocreomycetidae</taxon>
        <taxon>Hypocreales</taxon>
        <taxon>Nectriaceae</taxon>
        <taxon>Fusarium</taxon>
        <taxon>Fusarium fujikuroi species complex</taxon>
    </lineage>
</organism>
<gene>
    <name evidence="2" type="ORF">FNYG_02361</name>
</gene>
<protein>
    <submittedName>
        <fullName evidence="2">Uncharacterized protein</fullName>
    </submittedName>
</protein>
<comment type="caution">
    <text evidence="2">The sequence shown here is derived from an EMBL/GenBank/DDBJ whole genome shotgun (WGS) entry which is preliminary data.</text>
</comment>
<name>A0A2K0WPU2_GIBNY</name>